<keyword evidence="6" id="KW-0500">Molybdenum</keyword>
<dbReference type="UniPathway" id="UPA00344"/>
<name>A0A6G7VKA5_9RHOB</name>
<keyword evidence="9" id="KW-1185">Reference proteome</keyword>
<dbReference type="InterPro" id="IPR005111">
    <property type="entry name" value="MoeA_C_domain_IV"/>
</dbReference>
<evidence type="ECO:0000313" key="9">
    <source>
        <dbReference type="Proteomes" id="UP000500791"/>
    </source>
</evidence>
<dbReference type="CDD" id="cd00887">
    <property type="entry name" value="MoeA"/>
    <property type="match status" value="1"/>
</dbReference>
<dbReference type="Gene3D" id="2.170.190.11">
    <property type="entry name" value="Molybdopterin biosynthesis moea protein, domain 3"/>
    <property type="match status" value="1"/>
</dbReference>
<protein>
    <recommendedName>
        <fullName evidence="6">Molybdopterin molybdenumtransferase</fullName>
        <ecNumber evidence="6">2.10.1.1</ecNumber>
    </recommendedName>
</protein>
<dbReference type="SMART" id="SM00852">
    <property type="entry name" value="MoCF_biosynth"/>
    <property type="match status" value="1"/>
</dbReference>
<dbReference type="InterPro" id="IPR008284">
    <property type="entry name" value="MoCF_biosynth_CS"/>
</dbReference>
<dbReference type="InterPro" id="IPR036425">
    <property type="entry name" value="MoaB/Mog-like_dom_sf"/>
</dbReference>
<dbReference type="PANTHER" id="PTHR10192:SF5">
    <property type="entry name" value="GEPHYRIN"/>
    <property type="match status" value="1"/>
</dbReference>
<evidence type="ECO:0000256" key="1">
    <source>
        <dbReference type="ARBA" id="ARBA00002901"/>
    </source>
</evidence>
<evidence type="ECO:0000256" key="5">
    <source>
        <dbReference type="ARBA" id="ARBA00047317"/>
    </source>
</evidence>
<keyword evidence="4 6" id="KW-0501">Molybdenum cofactor biosynthesis</keyword>
<evidence type="ECO:0000256" key="6">
    <source>
        <dbReference type="RuleBase" id="RU365090"/>
    </source>
</evidence>
<dbReference type="PROSITE" id="PS01079">
    <property type="entry name" value="MOCF_BIOSYNTHESIS_2"/>
    <property type="match status" value="1"/>
</dbReference>
<sequence>MMFDSVVAVDWSARSTPSLAGPCRDAIWIGRTCDGVDEAPLYCRTRAEAMAQLLRMVERDRAAGRRVLIGFDFAFGWPQGFAAAVTGQARALAVWDHLAARIVDAADNANNRYDVAEALNAGLSHGGPFWAKSHRDRWAAIPYADTRTDHGLPERRMVERRAKGTKPVWQLAGAGSVGSQSLLGVARLHALRKAIGAQVWPFDTDGAVPDGDVVLAEIYPGLFREQIAASGESDEIPDRAQVRVTAAHLAGLGRIGVLAELMDIRALGDVITQEEGWILGVPVTGTAPRLRNDCFALPPGVHWTPVATALERLRGSLTTVVGTETVALRSAGGRVLAQDAVARRSNPSVANAAVDGYAFAWRAAEGDATITLPLTPGRAAAGVPFAGVVPPDSALRILTGAAVPEACDTVIMEEDTSRTGNTISFESGLRPGANVRQSAEDFAQGSVLLPAGHRLRAPDLALLAAGGPGQVAVRRKLRVAVLSTGDELSDRWQPGDATLPDANRPMLIDLLQRWNMEAVDLGIAGDCREDVRAALDAGAAQADAVLTTGGASAGDEDHVSATLRAANALQTWRIAIKPGRPLALGVWGGVPVFGLPGNPVAALVCAVIFVRPALLTLAGADWPVLTGTTLPAAFTKRKKAGRREFLRARVREGRVEVYPSEGSGRIAGLSWAEGLCELPDGAFDISPGTPVTYHAWSSFGI</sequence>
<dbReference type="AlphaFoldDB" id="A0A6G7VKA5"/>
<feature type="domain" description="MoaB/Mog" evidence="7">
    <location>
        <begin position="480"/>
        <end position="616"/>
    </location>
</feature>
<evidence type="ECO:0000256" key="2">
    <source>
        <dbReference type="ARBA" id="ARBA00005046"/>
    </source>
</evidence>
<dbReference type="InterPro" id="IPR036688">
    <property type="entry name" value="MoeA_C_domain_IV_sf"/>
</dbReference>
<dbReference type="PANTHER" id="PTHR10192">
    <property type="entry name" value="MOLYBDOPTERIN BIOSYNTHESIS PROTEIN"/>
    <property type="match status" value="1"/>
</dbReference>
<dbReference type="InterPro" id="IPR005110">
    <property type="entry name" value="MoeA_linker/N"/>
</dbReference>
<evidence type="ECO:0000313" key="8">
    <source>
        <dbReference type="EMBL" id="QIK40372.1"/>
    </source>
</evidence>
<dbReference type="Proteomes" id="UP000500791">
    <property type="component" value="Chromosome"/>
</dbReference>
<comment type="pathway">
    <text evidence="2 6">Cofactor biosynthesis; molybdopterin biosynthesis.</text>
</comment>
<dbReference type="Pfam" id="PF03454">
    <property type="entry name" value="MoeA_C"/>
    <property type="match status" value="1"/>
</dbReference>
<keyword evidence="6 8" id="KW-0808">Transferase</keyword>
<accession>A0A6G7VKA5</accession>
<dbReference type="SUPFAM" id="SSF53218">
    <property type="entry name" value="Molybdenum cofactor biosynthesis proteins"/>
    <property type="match status" value="1"/>
</dbReference>
<dbReference type="SUPFAM" id="SSF63882">
    <property type="entry name" value="MoeA N-terminal region -like"/>
    <property type="match status" value="1"/>
</dbReference>
<dbReference type="GO" id="GO:0005829">
    <property type="term" value="C:cytosol"/>
    <property type="evidence" value="ECO:0007669"/>
    <property type="project" value="TreeGrafter"/>
</dbReference>
<dbReference type="InterPro" id="IPR036135">
    <property type="entry name" value="MoeA_linker/N_sf"/>
</dbReference>
<keyword evidence="6" id="KW-0479">Metal-binding</keyword>
<dbReference type="RefSeq" id="WP_166189768.1">
    <property type="nucleotide sequence ID" value="NZ_CP049811.1"/>
</dbReference>
<dbReference type="InterPro" id="IPR001453">
    <property type="entry name" value="MoaB/Mog_dom"/>
</dbReference>
<dbReference type="Pfam" id="PF00994">
    <property type="entry name" value="MoCF_biosynth"/>
    <property type="match status" value="1"/>
</dbReference>
<keyword evidence="6" id="KW-0460">Magnesium</keyword>
<comment type="cofactor">
    <cofactor evidence="6">
        <name>Mg(2+)</name>
        <dbReference type="ChEBI" id="CHEBI:18420"/>
    </cofactor>
</comment>
<dbReference type="Gene3D" id="3.90.105.10">
    <property type="entry name" value="Molybdopterin biosynthesis moea protein, domain 2"/>
    <property type="match status" value="1"/>
</dbReference>
<organism evidence="8 9">
    <name type="scientific">Pontivivens nitratireducens</name>
    <dbReference type="NCBI Taxonomy" id="2758038"/>
    <lineage>
        <taxon>Bacteria</taxon>
        <taxon>Pseudomonadati</taxon>
        <taxon>Pseudomonadota</taxon>
        <taxon>Alphaproteobacteria</taxon>
        <taxon>Rhodobacterales</taxon>
        <taxon>Paracoccaceae</taxon>
        <taxon>Pontivivens</taxon>
    </lineage>
</organism>
<dbReference type="EC" id="2.10.1.1" evidence="6"/>
<dbReference type="Gene3D" id="3.40.980.10">
    <property type="entry name" value="MoaB/Mog-like domain"/>
    <property type="match status" value="1"/>
</dbReference>
<evidence type="ECO:0000256" key="4">
    <source>
        <dbReference type="ARBA" id="ARBA00023150"/>
    </source>
</evidence>
<dbReference type="EMBL" id="CP049811">
    <property type="protein sequence ID" value="QIK40372.1"/>
    <property type="molecule type" value="Genomic_DNA"/>
</dbReference>
<dbReference type="KEGG" id="mon:G8E03_06070"/>
<dbReference type="GO" id="GO:0061599">
    <property type="term" value="F:molybdopterin molybdotransferase activity"/>
    <property type="evidence" value="ECO:0007669"/>
    <property type="project" value="UniProtKB-UniRule"/>
</dbReference>
<gene>
    <name evidence="8" type="ORF">G8E03_06070</name>
</gene>
<comment type="function">
    <text evidence="1 6">Catalyzes the insertion of molybdate into adenylated molybdopterin with the concomitant release of AMP.</text>
</comment>
<dbReference type="GO" id="GO:0046872">
    <property type="term" value="F:metal ion binding"/>
    <property type="evidence" value="ECO:0007669"/>
    <property type="project" value="UniProtKB-UniRule"/>
</dbReference>
<dbReference type="SUPFAM" id="SSF63867">
    <property type="entry name" value="MoeA C-terminal domain-like"/>
    <property type="match status" value="1"/>
</dbReference>
<evidence type="ECO:0000256" key="3">
    <source>
        <dbReference type="ARBA" id="ARBA00010763"/>
    </source>
</evidence>
<dbReference type="Gene3D" id="2.40.340.10">
    <property type="entry name" value="MoeA, C-terminal, domain IV"/>
    <property type="match status" value="1"/>
</dbReference>
<comment type="similarity">
    <text evidence="3 6">Belongs to the MoeA family.</text>
</comment>
<dbReference type="NCBIfam" id="TIGR00177">
    <property type="entry name" value="molyb_syn"/>
    <property type="match status" value="1"/>
</dbReference>
<dbReference type="InterPro" id="IPR038987">
    <property type="entry name" value="MoeA-like"/>
</dbReference>
<evidence type="ECO:0000259" key="7">
    <source>
        <dbReference type="SMART" id="SM00852"/>
    </source>
</evidence>
<comment type="catalytic activity">
    <reaction evidence="5">
        <text>adenylyl-molybdopterin + molybdate = Mo-molybdopterin + AMP + H(+)</text>
        <dbReference type="Rhea" id="RHEA:35047"/>
        <dbReference type="ChEBI" id="CHEBI:15378"/>
        <dbReference type="ChEBI" id="CHEBI:36264"/>
        <dbReference type="ChEBI" id="CHEBI:62727"/>
        <dbReference type="ChEBI" id="CHEBI:71302"/>
        <dbReference type="ChEBI" id="CHEBI:456215"/>
        <dbReference type="EC" id="2.10.1.1"/>
    </reaction>
</comment>
<proteinExistence type="inferred from homology"/>
<dbReference type="Pfam" id="PF03453">
    <property type="entry name" value="MoeA_N"/>
    <property type="match status" value="1"/>
</dbReference>
<reference evidence="8 9" key="1">
    <citation type="submission" date="2020-03" db="EMBL/GenBank/DDBJ databases">
        <title>Complete genome sequence of Monaibacterium sp. ALG8 with diverse plasmids.</title>
        <authorList>
            <person name="Sun C."/>
        </authorList>
    </citation>
    <scope>NUCLEOTIDE SEQUENCE [LARGE SCALE GENOMIC DNA]</scope>
    <source>
        <strain evidence="8 9">ALG8</strain>
    </source>
</reference>
<dbReference type="GO" id="GO:0006777">
    <property type="term" value="P:Mo-molybdopterin cofactor biosynthetic process"/>
    <property type="evidence" value="ECO:0007669"/>
    <property type="project" value="UniProtKB-UniRule"/>
</dbReference>